<dbReference type="Pfam" id="PF00078">
    <property type="entry name" value="RVT_1"/>
    <property type="match status" value="1"/>
</dbReference>
<evidence type="ECO:0000259" key="1">
    <source>
        <dbReference type="Pfam" id="PF00078"/>
    </source>
</evidence>
<dbReference type="CDD" id="cd06222">
    <property type="entry name" value="RNase_H_like"/>
    <property type="match status" value="1"/>
</dbReference>
<dbReference type="InterPro" id="IPR012337">
    <property type="entry name" value="RNaseH-like_sf"/>
</dbReference>
<sequence>MVAFEIMHYMKRKTAGRNGVMALKLDMSKAYDRVEWGYLQAVLTKMGFDNHTTSLLMSCVTSARYQIAHAGRLFGSITPGRGLRQGDPLSSYLFIICTEGFSALLKHYEHRQPSRGIQIARGAPTVSHMFFVDDSYIFCRANEREASNVQSLLNVFEPPEYNRPEKVSNPGVFERESAEAYLVLGWETFVKGGWQPKSCVEKHYGSSTTAQKRSCIRVGFGASVNILNDPWSPDISDPYVHTVSDSLLDKKLQTKHVVVNAMCPFCNLKNETINHILVTCSFSRACWTKLEPGISTDVAGTFPSWLNLIFENWSGRSRQLVAMLCWALWKSRNELVWNQKNVEVKDVVVLAQMVLNQWLYAQDKNFDPSLGLLFPEDGNEHWTLPNIDTIKINTDAAIFSSTNCYSYSCVARTHNGTLLQAKAKCVRGVVSPEVAKALGIHEALNWIKDKQWSRVEVESDCLVAIQSIRSSSTMFSYFGRIITKCKKLLDESKDCFVSLKFVKRSANNGAHYLARFTCSIADRSLSVSNMLPRSLFLY</sequence>
<dbReference type="InterPro" id="IPR044730">
    <property type="entry name" value="RNase_H-like_dom_plant"/>
</dbReference>
<evidence type="ECO:0000313" key="4">
    <source>
        <dbReference type="EnsemblPlants" id="cds.evm.model.04.86"/>
    </source>
</evidence>
<dbReference type="InterPro" id="IPR052929">
    <property type="entry name" value="RNase_H-like_EbsB-rel"/>
</dbReference>
<name>A0A803PJ10_CANSA</name>
<dbReference type="GO" id="GO:0004523">
    <property type="term" value="F:RNA-DNA hybrid ribonuclease activity"/>
    <property type="evidence" value="ECO:0007669"/>
    <property type="project" value="InterPro"/>
</dbReference>
<dbReference type="EnsemblPlants" id="evm.model.04.86">
    <property type="protein sequence ID" value="cds.evm.model.04.86"/>
    <property type="gene ID" value="evm.TU.04.86"/>
</dbReference>
<dbReference type="Pfam" id="PF13966">
    <property type="entry name" value="zf-RVT"/>
    <property type="match status" value="1"/>
</dbReference>
<dbReference type="Pfam" id="PF13456">
    <property type="entry name" value="RVT_3"/>
    <property type="match status" value="1"/>
</dbReference>
<evidence type="ECO:0000259" key="3">
    <source>
        <dbReference type="Pfam" id="PF13966"/>
    </source>
</evidence>
<dbReference type="GO" id="GO:0003676">
    <property type="term" value="F:nucleic acid binding"/>
    <property type="evidence" value="ECO:0007669"/>
    <property type="project" value="InterPro"/>
</dbReference>
<dbReference type="InterPro" id="IPR002156">
    <property type="entry name" value="RNaseH_domain"/>
</dbReference>
<proteinExistence type="predicted"/>
<evidence type="ECO:0000259" key="2">
    <source>
        <dbReference type="Pfam" id="PF13456"/>
    </source>
</evidence>
<dbReference type="InterPro" id="IPR043502">
    <property type="entry name" value="DNA/RNA_pol_sf"/>
</dbReference>
<dbReference type="AlphaFoldDB" id="A0A803PJ10"/>
<feature type="domain" description="Reverse transcriptase" evidence="1">
    <location>
        <begin position="18"/>
        <end position="153"/>
    </location>
</feature>
<reference evidence="4" key="2">
    <citation type="submission" date="2021-03" db="UniProtKB">
        <authorList>
            <consortium name="EnsemblPlants"/>
        </authorList>
    </citation>
    <scope>IDENTIFICATION</scope>
</reference>
<evidence type="ECO:0008006" key="6">
    <source>
        <dbReference type="Google" id="ProtNLM"/>
    </source>
</evidence>
<reference evidence="4" key="1">
    <citation type="submission" date="2018-11" db="EMBL/GenBank/DDBJ databases">
        <authorList>
            <person name="Grassa J C."/>
        </authorList>
    </citation>
    <scope>NUCLEOTIDE SEQUENCE [LARGE SCALE GENOMIC DNA]</scope>
</reference>
<dbReference type="SUPFAM" id="SSF53098">
    <property type="entry name" value="Ribonuclease H-like"/>
    <property type="match status" value="1"/>
</dbReference>
<evidence type="ECO:0000313" key="5">
    <source>
        <dbReference type="Proteomes" id="UP000596661"/>
    </source>
</evidence>
<keyword evidence="5" id="KW-1185">Reference proteome</keyword>
<dbReference type="InterPro" id="IPR026960">
    <property type="entry name" value="RVT-Znf"/>
</dbReference>
<protein>
    <recommendedName>
        <fullName evidence="6">Reverse transcriptase domain-containing protein</fullName>
    </recommendedName>
</protein>
<dbReference type="Gramene" id="evm.model.04.86">
    <property type="protein sequence ID" value="cds.evm.model.04.86"/>
    <property type="gene ID" value="evm.TU.04.86"/>
</dbReference>
<feature type="domain" description="Reverse transcriptase zinc-binding" evidence="3">
    <location>
        <begin position="248"/>
        <end position="287"/>
    </location>
</feature>
<feature type="domain" description="RNase H type-1" evidence="2">
    <location>
        <begin position="394"/>
        <end position="516"/>
    </location>
</feature>
<dbReference type="SUPFAM" id="SSF56672">
    <property type="entry name" value="DNA/RNA polymerases"/>
    <property type="match status" value="1"/>
</dbReference>
<dbReference type="Gene3D" id="3.30.420.10">
    <property type="entry name" value="Ribonuclease H-like superfamily/Ribonuclease H"/>
    <property type="match status" value="1"/>
</dbReference>
<dbReference type="PANTHER" id="PTHR47074:SF11">
    <property type="entry name" value="REVERSE TRANSCRIPTASE-LIKE PROTEIN"/>
    <property type="match status" value="1"/>
</dbReference>
<dbReference type="EMBL" id="UZAU01000358">
    <property type="status" value="NOT_ANNOTATED_CDS"/>
    <property type="molecule type" value="Genomic_DNA"/>
</dbReference>
<dbReference type="InterPro" id="IPR036397">
    <property type="entry name" value="RNaseH_sf"/>
</dbReference>
<dbReference type="Proteomes" id="UP000596661">
    <property type="component" value="Chromosome 4"/>
</dbReference>
<dbReference type="InterPro" id="IPR000477">
    <property type="entry name" value="RT_dom"/>
</dbReference>
<organism evidence="4 5">
    <name type="scientific">Cannabis sativa</name>
    <name type="common">Hemp</name>
    <name type="synonym">Marijuana</name>
    <dbReference type="NCBI Taxonomy" id="3483"/>
    <lineage>
        <taxon>Eukaryota</taxon>
        <taxon>Viridiplantae</taxon>
        <taxon>Streptophyta</taxon>
        <taxon>Embryophyta</taxon>
        <taxon>Tracheophyta</taxon>
        <taxon>Spermatophyta</taxon>
        <taxon>Magnoliopsida</taxon>
        <taxon>eudicotyledons</taxon>
        <taxon>Gunneridae</taxon>
        <taxon>Pentapetalae</taxon>
        <taxon>rosids</taxon>
        <taxon>fabids</taxon>
        <taxon>Rosales</taxon>
        <taxon>Cannabaceae</taxon>
        <taxon>Cannabis</taxon>
    </lineage>
</organism>
<dbReference type="PANTHER" id="PTHR47074">
    <property type="entry name" value="BNAC02G40300D PROTEIN"/>
    <property type="match status" value="1"/>
</dbReference>
<accession>A0A803PJ10</accession>